<feature type="region of interest" description="Disordered" evidence="1">
    <location>
        <begin position="161"/>
        <end position="190"/>
    </location>
</feature>
<dbReference type="RefSeq" id="WP_347921860.1">
    <property type="nucleotide sequence ID" value="NZ_JBDXMX010000009.1"/>
</dbReference>
<keyword evidence="2" id="KW-1133">Transmembrane helix</keyword>
<proteinExistence type="predicted"/>
<protein>
    <submittedName>
        <fullName evidence="3">Uncharacterized protein</fullName>
    </submittedName>
</protein>
<dbReference type="Proteomes" id="UP001484097">
    <property type="component" value="Unassembled WGS sequence"/>
</dbReference>
<evidence type="ECO:0000313" key="3">
    <source>
        <dbReference type="EMBL" id="MEO9249144.1"/>
    </source>
</evidence>
<organism evidence="3 4">
    <name type="scientific">Citricoccus nitrophenolicus</name>
    <dbReference type="NCBI Taxonomy" id="863575"/>
    <lineage>
        <taxon>Bacteria</taxon>
        <taxon>Bacillati</taxon>
        <taxon>Actinomycetota</taxon>
        <taxon>Actinomycetes</taxon>
        <taxon>Micrococcales</taxon>
        <taxon>Micrococcaceae</taxon>
        <taxon>Citricoccus</taxon>
    </lineage>
</organism>
<accession>A0ABV0INF9</accession>
<gene>
    <name evidence="3" type="ORF">ABDK96_15785</name>
</gene>
<keyword evidence="2" id="KW-0472">Membrane</keyword>
<keyword evidence="2" id="KW-0812">Transmembrane</keyword>
<evidence type="ECO:0000313" key="4">
    <source>
        <dbReference type="Proteomes" id="UP001484097"/>
    </source>
</evidence>
<keyword evidence="4" id="KW-1185">Reference proteome</keyword>
<evidence type="ECO:0000256" key="1">
    <source>
        <dbReference type="SAM" id="MobiDB-lite"/>
    </source>
</evidence>
<dbReference type="EMBL" id="JBDXMX010000009">
    <property type="protein sequence ID" value="MEO9249144.1"/>
    <property type="molecule type" value="Genomic_DNA"/>
</dbReference>
<evidence type="ECO:0000256" key="2">
    <source>
        <dbReference type="SAM" id="Phobius"/>
    </source>
</evidence>
<comment type="caution">
    <text evidence="3">The sequence shown here is derived from an EMBL/GenBank/DDBJ whole genome shotgun (WGS) entry which is preliminary data.</text>
</comment>
<sequence>MDQMITMHAHLRDRAGWWSRSLTIGILVASTVSVALGFSGADMEISFLGIHASGTTWLGWLGVIVFIASLIDLVLDRRGVANQHADAVGRLSELKLEYRDALQKSATHADAAVALEDLNERYRNVMSTITPIPDAEFNRLKARHLKKVEISKLLSRHPGETVRGAKKRLKKRLEQQKSLPHDGQPEHPAQ</sequence>
<feature type="transmembrane region" description="Helical" evidence="2">
    <location>
        <begin position="57"/>
        <end position="75"/>
    </location>
</feature>
<reference evidence="3 4" key="1">
    <citation type="submission" date="2024-05" db="EMBL/GenBank/DDBJ databases">
        <authorList>
            <person name="Yi C."/>
        </authorList>
    </citation>
    <scope>NUCLEOTIDE SEQUENCE [LARGE SCALE GENOMIC DNA]</scope>
    <source>
        <strain evidence="3 4">XS13</strain>
    </source>
</reference>
<feature type="transmembrane region" description="Helical" evidence="2">
    <location>
        <begin position="21"/>
        <end position="41"/>
    </location>
</feature>
<feature type="compositionally biased region" description="Basic and acidic residues" evidence="1">
    <location>
        <begin position="172"/>
        <end position="190"/>
    </location>
</feature>
<name>A0ABV0INF9_9MICC</name>